<evidence type="ECO:0000313" key="2">
    <source>
        <dbReference type="Proteomes" id="UP000184609"/>
    </source>
</evidence>
<dbReference type="EMBL" id="FRXN01000001">
    <property type="protein sequence ID" value="SHO61015.1"/>
    <property type="molecule type" value="Genomic_DNA"/>
</dbReference>
<sequence>METLKNWKTWMIATSAATLMWSCAENEDTQIVEGESQVTISATVGNSTDDPNARISNLVYGNFEITDVTISIDNLKMMLKGQDKDKGKNKDKGKDKPSVIHIKEKDPVVLTLVEDGQIYVAPVASGLAYNGVYGKVTFDLVKAMDVPEEDDIYGNSVVTKATWFGVPAVMYIDLEDEVVFQFNQGLEVEGSQELLLTFFMDKFLEGVSPTLVSDGNLDGLIEVGPNNEDGNGEAYEAILANIKEALVFKNGDFKKEKK</sequence>
<evidence type="ECO:0000313" key="1">
    <source>
        <dbReference type="EMBL" id="SHO61015.1"/>
    </source>
</evidence>
<evidence type="ECO:0008006" key="3">
    <source>
        <dbReference type="Google" id="ProtNLM"/>
    </source>
</evidence>
<dbReference type="RefSeq" id="WP_073570774.1">
    <property type="nucleotide sequence ID" value="NZ_FRXN01000001.1"/>
</dbReference>
<proteinExistence type="predicted"/>
<protein>
    <recommendedName>
        <fullName evidence="3">DUF4382 domain-containing protein</fullName>
    </recommendedName>
</protein>
<dbReference type="Proteomes" id="UP000184609">
    <property type="component" value="Unassembled WGS sequence"/>
</dbReference>
<dbReference type="AlphaFoldDB" id="A0A1M7Z803"/>
<organism evidence="1 2">
    <name type="scientific">Algoriphagus zhangzhouensis</name>
    <dbReference type="NCBI Taxonomy" id="1073327"/>
    <lineage>
        <taxon>Bacteria</taxon>
        <taxon>Pseudomonadati</taxon>
        <taxon>Bacteroidota</taxon>
        <taxon>Cytophagia</taxon>
        <taxon>Cytophagales</taxon>
        <taxon>Cyclobacteriaceae</taxon>
        <taxon>Algoriphagus</taxon>
    </lineage>
</organism>
<gene>
    <name evidence="1" type="ORF">SAMN04488108_1179</name>
</gene>
<keyword evidence="2" id="KW-1185">Reference proteome</keyword>
<accession>A0A1M7Z803</accession>
<name>A0A1M7Z803_9BACT</name>
<reference evidence="2" key="1">
    <citation type="submission" date="2016-12" db="EMBL/GenBank/DDBJ databases">
        <authorList>
            <person name="Varghese N."/>
            <person name="Submissions S."/>
        </authorList>
    </citation>
    <scope>NUCLEOTIDE SEQUENCE [LARGE SCALE GENOMIC DNA]</scope>
    <source>
        <strain evidence="2">DSM 25035</strain>
    </source>
</reference>
<dbReference type="OrthoDB" id="823121at2"/>